<sequence length="69" mass="8087">MVELFRFFIQMSFKLHIDEDLMMMTKLETCGRICFNFSSEMDLSSVQVLGFVREEDTLIEITCLSHVVT</sequence>
<accession>A0A843UX65</accession>
<evidence type="ECO:0000313" key="1">
    <source>
        <dbReference type="EMBL" id="MQL87246.1"/>
    </source>
</evidence>
<dbReference type="EMBL" id="NMUH01000964">
    <property type="protein sequence ID" value="MQL87246.1"/>
    <property type="molecule type" value="Genomic_DNA"/>
</dbReference>
<keyword evidence="2" id="KW-1185">Reference proteome</keyword>
<reference evidence="1" key="1">
    <citation type="submission" date="2017-07" db="EMBL/GenBank/DDBJ databases">
        <title>Taro Niue Genome Assembly and Annotation.</title>
        <authorList>
            <person name="Atibalentja N."/>
            <person name="Keating K."/>
            <person name="Fields C.J."/>
        </authorList>
    </citation>
    <scope>NUCLEOTIDE SEQUENCE</scope>
    <source>
        <strain evidence="1">Niue_2</strain>
        <tissue evidence="1">Leaf</tissue>
    </source>
</reference>
<dbReference type="Proteomes" id="UP000652761">
    <property type="component" value="Unassembled WGS sequence"/>
</dbReference>
<comment type="caution">
    <text evidence="1">The sequence shown here is derived from an EMBL/GenBank/DDBJ whole genome shotgun (WGS) entry which is preliminary data.</text>
</comment>
<gene>
    <name evidence="1" type="ORF">Taro_019787</name>
</gene>
<proteinExistence type="predicted"/>
<protein>
    <submittedName>
        <fullName evidence="1">Uncharacterized protein</fullName>
    </submittedName>
</protein>
<organism evidence="1 2">
    <name type="scientific">Colocasia esculenta</name>
    <name type="common">Wild taro</name>
    <name type="synonym">Arum esculentum</name>
    <dbReference type="NCBI Taxonomy" id="4460"/>
    <lineage>
        <taxon>Eukaryota</taxon>
        <taxon>Viridiplantae</taxon>
        <taxon>Streptophyta</taxon>
        <taxon>Embryophyta</taxon>
        <taxon>Tracheophyta</taxon>
        <taxon>Spermatophyta</taxon>
        <taxon>Magnoliopsida</taxon>
        <taxon>Liliopsida</taxon>
        <taxon>Araceae</taxon>
        <taxon>Aroideae</taxon>
        <taxon>Colocasieae</taxon>
        <taxon>Colocasia</taxon>
    </lineage>
</organism>
<name>A0A843UX65_COLES</name>
<dbReference type="AlphaFoldDB" id="A0A843UX65"/>
<evidence type="ECO:0000313" key="2">
    <source>
        <dbReference type="Proteomes" id="UP000652761"/>
    </source>
</evidence>